<evidence type="ECO:0000313" key="3">
    <source>
        <dbReference type="Proteomes" id="UP000593970"/>
    </source>
</evidence>
<gene>
    <name evidence="2" type="ORF">HF909_03925</name>
</gene>
<dbReference type="EMBL" id="CP051169">
    <property type="protein sequence ID" value="QOK95662.1"/>
    <property type="molecule type" value="Genomic_DNA"/>
</dbReference>
<proteinExistence type="predicted"/>
<evidence type="ECO:0000256" key="1">
    <source>
        <dbReference type="SAM" id="MobiDB-lite"/>
    </source>
</evidence>
<name>A0AA92JZH7_RALSL</name>
<sequence>MSQAVADSPGVYRTKNGGNPMGGHEYYQDDIADLPPNAFANVGGPSDPDDSWLKTAEEKHQIAAMRAWFTARYCDPAYETPYNGREGGYLYIHGGPYDPADELDERFGGIVPNEVIQRLVDDLYSQVGHDWAPLRYGRDDLYDDDYGVEVPDPESPMRSLRGRMHELRQLVENAPNDVLTAPLVCRLAYAAAITSLESFLWETVVYWLDHDDGTAPRIIQNVPHFKEQKVSLGTIYERIAGIKDEIKGYLQTLVWHRWNDVAPLFKYGLEVTPPSFKEFDEPMRMRHDIVHRSGLTKEGEAVVVLPGDVLALQDRITAFAEKLYDAIRTQKANNREEQIYEPPIFDTGSGSLF</sequence>
<protein>
    <submittedName>
        <fullName evidence="2">Uncharacterized protein</fullName>
    </submittedName>
</protein>
<accession>A0AA92JZH7</accession>
<organism evidence="2 3">
    <name type="scientific">Ralstonia solanacearum</name>
    <name type="common">Pseudomonas solanacearum</name>
    <dbReference type="NCBI Taxonomy" id="305"/>
    <lineage>
        <taxon>Bacteria</taxon>
        <taxon>Pseudomonadati</taxon>
        <taxon>Pseudomonadota</taxon>
        <taxon>Betaproteobacteria</taxon>
        <taxon>Burkholderiales</taxon>
        <taxon>Burkholderiaceae</taxon>
        <taxon>Ralstonia</taxon>
        <taxon>Ralstonia solanacearum species complex</taxon>
    </lineage>
</organism>
<dbReference type="Proteomes" id="UP000593970">
    <property type="component" value="Chromosome"/>
</dbReference>
<dbReference type="AlphaFoldDB" id="A0AA92JZH7"/>
<evidence type="ECO:0000313" key="2">
    <source>
        <dbReference type="EMBL" id="QOK95662.1"/>
    </source>
</evidence>
<reference evidence="3" key="1">
    <citation type="submission" date="2020-04" db="EMBL/GenBank/DDBJ databases">
        <title>Ralstonia solanacearum UW576, UW763, UW773, and UW774.</title>
        <authorList>
            <person name="Steidl O."/>
            <person name="Truchon A."/>
            <person name="Allen C."/>
        </authorList>
    </citation>
    <scope>NUCLEOTIDE SEQUENCE [LARGE SCALE GENOMIC DNA]</scope>
    <source>
        <strain evidence="3">UW774</strain>
    </source>
</reference>
<feature type="region of interest" description="Disordered" evidence="1">
    <location>
        <begin position="1"/>
        <end position="26"/>
    </location>
</feature>